<proteinExistence type="predicted"/>
<accession>A0A482ZD54</accession>
<evidence type="ECO:0000256" key="5">
    <source>
        <dbReference type="PROSITE-ProRule" id="PRU00500"/>
    </source>
</evidence>
<dbReference type="EMBL" id="HAGN01000148">
    <property type="protein sequence ID" value="SMD29570.1"/>
    <property type="molecule type" value="Transcribed_RNA"/>
</dbReference>
<dbReference type="PANTHER" id="PTHR12352">
    <property type="entry name" value="SECRETED MODULAR CALCIUM-BINDING PROTEIN"/>
    <property type="match status" value="1"/>
</dbReference>
<feature type="domain" description="Thyroglobulin type-1" evidence="7">
    <location>
        <begin position="26"/>
        <end position="77"/>
    </location>
</feature>
<sequence>MNGIFASIFLALIAATLCWEFPGHPGTDCPTTLKIMSEDPERRWMLPKCEDDGTFTAMQCFPGTTACMCVAADGSPLTLPGFVNVTACECFTEYYKMWLKDENSPVLPRCADDGTFKPLQCDKATGLCWCVDKTGHVLTKPSKDTKSC</sequence>
<dbReference type="Pfam" id="PF00086">
    <property type="entry name" value="Thyroglobulin_1"/>
    <property type="match status" value="2"/>
</dbReference>
<dbReference type="InterPro" id="IPR051950">
    <property type="entry name" value="Dev_reg/Prot_inhib"/>
</dbReference>
<feature type="signal peptide" evidence="6">
    <location>
        <begin position="1"/>
        <end position="18"/>
    </location>
</feature>
<evidence type="ECO:0000256" key="3">
    <source>
        <dbReference type="ARBA" id="ARBA00022737"/>
    </source>
</evidence>
<evidence type="ECO:0000256" key="6">
    <source>
        <dbReference type="SAM" id="SignalP"/>
    </source>
</evidence>
<evidence type="ECO:0000259" key="7">
    <source>
        <dbReference type="PROSITE" id="PS51162"/>
    </source>
</evidence>
<dbReference type="GO" id="GO:0005615">
    <property type="term" value="C:extracellular space"/>
    <property type="evidence" value="ECO:0007669"/>
    <property type="project" value="TreeGrafter"/>
</dbReference>
<evidence type="ECO:0000256" key="1">
    <source>
        <dbReference type="ARBA" id="ARBA00004613"/>
    </source>
</evidence>
<protein>
    <submittedName>
        <fullName evidence="8">U31-Theraphotoxin-Ct1a_1</fullName>
    </submittedName>
</protein>
<organism evidence="8">
    <name type="scientific">Coremiocnemis tropix</name>
    <name type="common">Australian tarantula spider</name>
    <dbReference type="NCBI Taxonomy" id="1904443"/>
    <lineage>
        <taxon>Eukaryota</taxon>
        <taxon>Metazoa</taxon>
        <taxon>Ecdysozoa</taxon>
        <taxon>Arthropoda</taxon>
        <taxon>Chelicerata</taxon>
        <taxon>Arachnida</taxon>
        <taxon>Araneae</taxon>
        <taxon>Mygalomorphae</taxon>
        <taxon>Avicularoidea</taxon>
        <taxon>Theraphosidae</taxon>
        <taxon>Coremiocnemis</taxon>
    </lineage>
</organism>
<dbReference type="EMBL" id="HAGN01000252">
    <property type="protein sequence ID" value="SMD29674.1"/>
    <property type="molecule type" value="Transcribed_RNA"/>
</dbReference>
<dbReference type="SMART" id="SM00211">
    <property type="entry name" value="TY"/>
    <property type="match status" value="2"/>
</dbReference>
<keyword evidence="3" id="KW-0677">Repeat</keyword>
<reference evidence="8" key="2">
    <citation type="submission" date="2019-04" db="EMBL/GenBank/DDBJ databases">
        <title>Unravelling the molecular evolution of spider venoms.</title>
        <authorList>
            <person name="Pineda S."/>
        </authorList>
    </citation>
    <scope>NUCLEOTIDE SEQUENCE</scope>
</reference>
<dbReference type="InterPro" id="IPR000716">
    <property type="entry name" value="Thyroglobulin_1"/>
</dbReference>
<feature type="domain" description="Thyroglobulin type-1" evidence="7">
    <location>
        <begin position="85"/>
        <end position="148"/>
    </location>
</feature>
<dbReference type="PROSITE" id="PS51162">
    <property type="entry name" value="THYROGLOBULIN_1_2"/>
    <property type="match status" value="2"/>
</dbReference>
<comment type="subcellular location">
    <subcellularLocation>
        <location evidence="1">Secreted</location>
    </subcellularLocation>
</comment>
<keyword evidence="4 5" id="KW-1015">Disulfide bond</keyword>
<name>A0A482ZD54_CORTR</name>
<dbReference type="SUPFAM" id="SSF57610">
    <property type="entry name" value="Thyroglobulin type-1 domain"/>
    <property type="match status" value="2"/>
</dbReference>
<evidence type="ECO:0000256" key="2">
    <source>
        <dbReference type="ARBA" id="ARBA00022525"/>
    </source>
</evidence>
<dbReference type="AlphaFoldDB" id="A0A482ZD54"/>
<reference evidence="8" key="1">
    <citation type="submission" date="2017-03" db="EMBL/GenBank/DDBJ databases">
        <authorList>
            <person name="QRISCLOUD D."/>
        </authorList>
    </citation>
    <scope>NUCLEOTIDE SEQUENCE</scope>
</reference>
<feature type="disulfide bond" evidence="5">
    <location>
        <begin position="121"/>
        <end position="128"/>
    </location>
</feature>
<dbReference type="Gene3D" id="4.10.800.10">
    <property type="entry name" value="Thyroglobulin type-1"/>
    <property type="match status" value="2"/>
</dbReference>
<dbReference type="PANTHER" id="PTHR12352:SF3">
    <property type="entry name" value="NIDOGEN-2"/>
    <property type="match status" value="1"/>
</dbReference>
<keyword evidence="6" id="KW-0732">Signal</keyword>
<dbReference type="EMBL" id="HAGN01000119">
    <property type="protein sequence ID" value="SMD29541.1"/>
    <property type="molecule type" value="Transcribed_RNA"/>
</dbReference>
<feature type="disulfide bond" evidence="5">
    <location>
        <begin position="60"/>
        <end position="67"/>
    </location>
</feature>
<dbReference type="InterPro" id="IPR036857">
    <property type="entry name" value="Thyroglobulin_1_sf"/>
</dbReference>
<evidence type="ECO:0000256" key="4">
    <source>
        <dbReference type="ARBA" id="ARBA00023157"/>
    </source>
</evidence>
<feature type="chain" id="PRO_5036115515" evidence="6">
    <location>
        <begin position="19"/>
        <end position="148"/>
    </location>
</feature>
<dbReference type="CDD" id="cd00191">
    <property type="entry name" value="TY"/>
    <property type="match status" value="1"/>
</dbReference>
<comment type="caution">
    <text evidence="5">Lacks conserved residue(s) required for the propagation of feature annotation.</text>
</comment>
<keyword evidence="2" id="KW-0964">Secreted</keyword>
<evidence type="ECO:0000313" key="8">
    <source>
        <dbReference type="EMBL" id="SMD29541.1"/>
    </source>
</evidence>